<feature type="region of interest" description="Disordered" evidence="3">
    <location>
        <begin position="204"/>
        <end position="265"/>
    </location>
</feature>
<protein>
    <submittedName>
        <fullName evidence="5">Thrombospondin type 3 repeat-containing protein</fullName>
    </submittedName>
</protein>
<accession>A0A420E1X9</accession>
<dbReference type="SUPFAM" id="SSF103647">
    <property type="entry name" value="TSP type-3 repeat"/>
    <property type="match status" value="1"/>
</dbReference>
<dbReference type="Proteomes" id="UP000285780">
    <property type="component" value="Unassembled WGS sequence"/>
</dbReference>
<dbReference type="PANTHER" id="PTHR10199:SF100">
    <property type="entry name" value="THROMBOSPONDIN, ISOFORM A"/>
    <property type="match status" value="1"/>
</dbReference>
<feature type="compositionally biased region" description="Polar residues" evidence="3">
    <location>
        <begin position="246"/>
        <end position="263"/>
    </location>
</feature>
<sequence>MKKITLLLLLLLSVKSINSQTLNYHRFETYSSAENACTENSSDQFSVKVNLDDFLNIGQVYIIDFGNEFNLGVRYAKVTNRGSGKGDADFELINTSYTPISPCIGGDYNYHNFEIFDSLEDSKNAICGYTTQSQTFKVNIASGNLLSLNKVYKINFGRNFNLGSRYVRVLNRATGRGDADFSIHFNAIEEEITVNCPVDDDKDGIENSNDNCPNTSNANQNDIDNDGIGDACDSQDNRDSDGDGVQNWQDNCPNQAGPSSNNGCPIGNPDLKPSYITIYSECTSCSSNLDNLGSNRHIVSRNGGILSLQQIIIDNIGEANSSSTKINFYTSINGKTLDDSDYKLTLRNPINIPSISKNGYTVTSTTIFGDEIKIGEDYNDVLYGNYYIIGEIENINESNVDNNTFVIPIYFREYMSKTSTQLTIHDVNGNKINETTVNSKTQEVNIIKSLPEGFYFIDKDGKKSKIYKKN</sequence>
<organism evidence="5 6">
    <name type="scientific">Tenacibaculum lutimaris</name>
    <dbReference type="NCBI Taxonomy" id="285258"/>
    <lineage>
        <taxon>Bacteria</taxon>
        <taxon>Pseudomonadati</taxon>
        <taxon>Bacteroidota</taxon>
        <taxon>Flavobacteriia</taxon>
        <taxon>Flavobacteriales</taxon>
        <taxon>Flavobacteriaceae</taxon>
        <taxon>Tenacibaculum</taxon>
    </lineage>
</organism>
<dbReference type="EMBL" id="RAQM01000007">
    <property type="protein sequence ID" value="RKF04078.1"/>
    <property type="molecule type" value="Genomic_DNA"/>
</dbReference>
<feature type="compositionally biased region" description="Polar residues" evidence="3">
    <location>
        <begin position="206"/>
        <end position="216"/>
    </location>
</feature>
<gene>
    <name evidence="5" type="ORF">C8N26_0737</name>
</gene>
<name>A0A420E1X9_9FLAO</name>
<evidence type="ECO:0000313" key="6">
    <source>
        <dbReference type="Proteomes" id="UP000285780"/>
    </source>
</evidence>
<dbReference type="RefSeq" id="WP_120186106.1">
    <property type="nucleotide sequence ID" value="NZ_RAQM01000007.1"/>
</dbReference>
<dbReference type="GO" id="GO:0007155">
    <property type="term" value="P:cell adhesion"/>
    <property type="evidence" value="ECO:0007669"/>
    <property type="project" value="InterPro"/>
</dbReference>
<dbReference type="Pfam" id="PF02412">
    <property type="entry name" value="TSP_3"/>
    <property type="match status" value="2"/>
</dbReference>
<evidence type="ECO:0000256" key="2">
    <source>
        <dbReference type="ARBA" id="ARBA00022837"/>
    </source>
</evidence>
<keyword evidence="6" id="KW-1185">Reference proteome</keyword>
<dbReference type="InterPro" id="IPR028974">
    <property type="entry name" value="TSP_type-3_rpt"/>
</dbReference>
<evidence type="ECO:0000256" key="1">
    <source>
        <dbReference type="ARBA" id="ARBA00022729"/>
    </source>
</evidence>
<evidence type="ECO:0000313" key="5">
    <source>
        <dbReference type="EMBL" id="RKF04078.1"/>
    </source>
</evidence>
<feature type="chain" id="PRO_5019233310" evidence="4">
    <location>
        <begin position="20"/>
        <end position="470"/>
    </location>
</feature>
<evidence type="ECO:0000256" key="4">
    <source>
        <dbReference type="SAM" id="SignalP"/>
    </source>
</evidence>
<dbReference type="PANTHER" id="PTHR10199">
    <property type="entry name" value="THROMBOSPONDIN"/>
    <property type="match status" value="1"/>
</dbReference>
<reference evidence="5 6" key="1">
    <citation type="submission" date="2018-09" db="EMBL/GenBank/DDBJ databases">
        <title>Genomic Encyclopedia of Archaeal and Bacterial Type Strains, Phase II (KMG-II): from individual species to whole genera.</title>
        <authorList>
            <person name="Goeker M."/>
        </authorList>
    </citation>
    <scope>NUCLEOTIDE SEQUENCE [LARGE SCALE GENOMIC DNA]</scope>
    <source>
        <strain evidence="5 6">DSM 16505</strain>
    </source>
</reference>
<dbReference type="InterPro" id="IPR003367">
    <property type="entry name" value="Thrombospondin_3-like_rpt"/>
</dbReference>
<evidence type="ECO:0000256" key="3">
    <source>
        <dbReference type="SAM" id="MobiDB-lite"/>
    </source>
</evidence>
<feature type="signal peptide" evidence="4">
    <location>
        <begin position="1"/>
        <end position="19"/>
    </location>
</feature>
<feature type="compositionally biased region" description="Low complexity" evidence="3">
    <location>
        <begin position="217"/>
        <end position="231"/>
    </location>
</feature>
<keyword evidence="1 4" id="KW-0732">Signal</keyword>
<dbReference type="Gene3D" id="4.10.1080.10">
    <property type="entry name" value="TSP type-3 repeat"/>
    <property type="match status" value="1"/>
</dbReference>
<dbReference type="GO" id="GO:0005509">
    <property type="term" value="F:calcium ion binding"/>
    <property type="evidence" value="ECO:0007669"/>
    <property type="project" value="InterPro"/>
</dbReference>
<comment type="caution">
    <text evidence="5">The sequence shown here is derived from an EMBL/GenBank/DDBJ whole genome shotgun (WGS) entry which is preliminary data.</text>
</comment>
<keyword evidence="2" id="KW-0106">Calcium</keyword>
<proteinExistence type="predicted"/>
<dbReference type="AlphaFoldDB" id="A0A420E1X9"/>